<keyword evidence="1" id="KW-0521">NADP</keyword>
<dbReference type="Pfam" id="PF00107">
    <property type="entry name" value="ADH_zinc_N"/>
    <property type="match status" value="1"/>
</dbReference>
<proteinExistence type="predicted"/>
<accession>T1AZR5</accession>
<feature type="non-terminal residue" evidence="3">
    <location>
        <position position="158"/>
    </location>
</feature>
<protein>
    <submittedName>
        <fullName evidence="3">Alcohol dehydrogenase, zinc-binding domain protein</fullName>
        <ecNumber evidence="3">1.6.5.5</ecNumber>
    </submittedName>
</protein>
<reference evidence="3" key="2">
    <citation type="journal article" date="2014" name="ISME J.">
        <title>Microbial stratification in low pH oxic and suboxic macroscopic growths along an acid mine drainage.</title>
        <authorList>
            <person name="Mendez-Garcia C."/>
            <person name="Mesa V."/>
            <person name="Sprenger R.R."/>
            <person name="Richter M."/>
            <person name="Diez M.S."/>
            <person name="Solano J."/>
            <person name="Bargiela R."/>
            <person name="Golyshina O.V."/>
            <person name="Manteca A."/>
            <person name="Ramos J.L."/>
            <person name="Gallego J.R."/>
            <person name="Llorente I."/>
            <person name="Martins Dos Santos V.A."/>
            <person name="Jensen O.N."/>
            <person name="Pelaez A.I."/>
            <person name="Sanchez J."/>
            <person name="Ferrer M."/>
        </authorList>
    </citation>
    <scope>NUCLEOTIDE SEQUENCE</scope>
</reference>
<keyword evidence="3" id="KW-0560">Oxidoreductase</keyword>
<sequence>AVEAACLPTAYLTAYRMLFSKARLRPGATVLIQGAGGGLSTAAETLALAAGLRVFVSSRSEQKRQAAAARGVHHVIAAGREAASEVLSLTGGEGVTRSLNRWASPPGPPACASFGEVAPSWSLELPLEPTHPLTCAESSGGSCRCWGRRWAPDLSSER</sequence>
<dbReference type="AlphaFoldDB" id="T1AZR5"/>
<dbReference type="PANTHER" id="PTHR44154:SF1">
    <property type="entry name" value="QUINONE OXIDOREDUCTASE"/>
    <property type="match status" value="1"/>
</dbReference>
<evidence type="ECO:0000313" key="3">
    <source>
        <dbReference type="EMBL" id="EQD61848.1"/>
    </source>
</evidence>
<dbReference type="PANTHER" id="PTHR44154">
    <property type="entry name" value="QUINONE OXIDOREDUCTASE"/>
    <property type="match status" value="1"/>
</dbReference>
<dbReference type="EMBL" id="AUZY01004777">
    <property type="protein sequence ID" value="EQD61848.1"/>
    <property type="molecule type" value="Genomic_DNA"/>
</dbReference>
<dbReference type="EC" id="1.6.5.5" evidence="3"/>
<gene>
    <name evidence="3" type="ORF">B1B_07501</name>
</gene>
<evidence type="ECO:0000259" key="2">
    <source>
        <dbReference type="Pfam" id="PF00107"/>
    </source>
</evidence>
<dbReference type="InterPro" id="IPR036291">
    <property type="entry name" value="NAD(P)-bd_dom_sf"/>
</dbReference>
<name>T1AZR5_9ZZZZ</name>
<feature type="non-terminal residue" evidence="3">
    <location>
        <position position="1"/>
    </location>
</feature>
<organism evidence="3">
    <name type="scientific">mine drainage metagenome</name>
    <dbReference type="NCBI Taxonomy" id="410659"/>
    <lineage>
        <taxon>unclassified sequences</taxon>
        <taxon>metagenomes</taxon>
        <taxon>ecological metagenomes</taxon>
    </lineage>
</organism>
<dbReference type="InterPro" id="IPR013149">
    <property type="entry name" value="ADH-like_C"/>
</dbReference>
<dbReference type="Gene3D" id="3.40.50.720">
    <property type="entry name" value="NAD(P)-binding Rossmann-like Domain"/>
    <property type="match status" value="1"/>
</dbReference>
<reference evidence="3" key="1">
    <citation type="submission" date="2013-08" db="EMBL/GenBank/DDBJ databases">
        <authorList>
            <person name="Mendez C."/>
            <person name="Richter M."/>
            <person name="Ferrer M."/>
            <person name="Sanchez J."/>
        </authorList>
    </citation>
    <scope>NUCLEOTIDE SEQUENCE</scope>
</reference>
<dbReference type="GO" id="GO:0003960">
    <property type="term" value="F:quinone reductase (NADPH) activity"/>
    <property type="evidence" value="ECO:0007669"/>
    <property type="project" value="UniProtKB-EC"/>
</dbReference>
<comment type="caution">
    <text evidence="3">The sequence shown here is derived from an EMBL/GenBank/DDBJ whole genome shotgun (WGS) entry which is preliminary data.</text>
</comment>
<feature type="domain" description="Alcohol dehydrogenase-like C-terminal" evidence="2">
    <location>
        <begin position="38"/>
        <end position="100"/>
    </location>
</feature>
<dbReference type="InterPro" id="IPR051603">
    <property type="entry name" value="Zinc-ADH_QOR/CCCR"/>
</dbReference>
<dbReference type="SUPFAM" id="SSF51735">
    <property type="entry name" value="NAD(P)-binding Rossmann-fold domains"/>
    <property type="match status" value="1"/>
</dbReference>
<evidence type="ECO:0000256" key="1">
    <source>
        <dbReference type="ARBA" id="ARBA00022857"/>
    </source>
</evidence>